<gene>
    <name evidence="2" type="ORF">psyc5s11_13100</name>
</gene>
<reference evidence="3" key="1">
    <citation type="submission" date="2021-07" db="EMBL/GenBank/DDBJ databases">
        <title>Complete genome sequencing of a Clostridium isolate.</title>
        <authorList>
            <person name="Ueki A."/>
            <person name="Tonouchi A."/>
        </authorList>
    </citation>
    <scope>NUCLEOTIDE SEQUENCE [LARGE SCALE GENOMIC DNA]</scope>
    <source>
        <strain evidence="3">C5S11</strain>
    </source>
</reference>
<dbReference type="Pfam" id="PF07963">
    <property type="entry name" value="N_methyl"/>
    <property type="match status" value="1"/>
</dbReference>
<dbReference type="RefSeq" id="WP_224036856.1">
    <property type="nucleotide sequence ID" value="NZ_AP024849.1"/>
</dbReference>
<keyword evidence="1" id="KW-0812">Transmembrane</keyword>
<keyword evidence="3" id="KW-1185">Reference proteome</keyword>
<evidence type="ECO:0000256" key="1">
    <source>
        <dbReference type="SAM" id="Phobius"/>
    </source>
</evidence>
<dbReference type="Proteomes" id="UP000824633">
    <property type="component" value="Chromosome"/>
</dbReference>
<sequence>MKSKCKKRSGFTLVEMIISMALFAILMTPIYSMIISSMSHNKNGAVKQTAALHGQEVFEKIKSGSVVVDGGGNITKIDDIDISTPTNEVINTLGDGYKAKVTITKNNDISINKKNNTVAVVPFEFAISLRGSTKDNLTVNGEHLSSRADLLSSDNPLVLVINTTTSTTTTTKTKTLTVKDENNNEVLNPYISKELPIAKDMDEIKVTINFDDYTLKKIPTDKKYKKVKIIVYNQDDSPLNIYLKKTDDLDVEVDNKLGKINPVEDGKLSQVGELYNIEVKVTHEKDNIGYRVSDEKDDMDVKITHKEDEEIFTEKTSQNINVN</sequence>
<organism evidence="2 3">
    <name type="scientific">Clostridium gelidum</name>
    <dbReference type="NCBI Taxonomy" id="704125"/>
    <lineage>
        <taxon>Bacteria</taxon>
        <taxon>Bacillati</taxon>
        <taxon>Bacillota</taxon>
        <taxon>Clostridia</taxon>
        <taxon>Eubacteriales</taxon>
        <taxon>Clostridiaceae</taxon>
        <taxon>Clostridium</taxon>
    </lineage>
</organism>
<proteinExistence type="predicted"/>
<evidence type="ECO:0000313" key="3">
    <source>
        <dbReference type="Proteomes" id="UP000824633"/>
    </source>
</evidence>
<keyword evidence="1" id="KW-0472">Membrane</keyword>
<protein>
    <recommendedName>
        <fullName evidence="4">Prepilin-type N-terminal cleavage/methylation domain-containing protein</fullName>
    </recommendedName>
</protein>
<dbReference type="InterPro" id="IPR012902">
    <property type="entry name" value="N_methyl_site"/>
</dbReference>
<dbReference type="EMBL" id="AP024849">
    <property type="protein sequence ID" value="BCZ45243.1"/>
    <property type="molecule type" value="Genomic_DNA"/>
</dbReference>
<dbReference type="NCBIfam" id="TIGR02532">
    <property type="entry name" value="IV_pilin_GFxxxE"/>
    <property type="match status" value="1"/>
</dbReference>
<accession>A0ABN6IV22</accession>
<evidence type="ECO:0000313" key="2">
    <source>
        <dbReference type="EMBL" id="BCZ45243.1"/>
    </source>
</evidence>
<evidence type="ECO:0008006" key="4">
    <source>
        <dbReference type="Google" id="ProtNLM"/>
    </source>
</evidence>
<keyword evidence="1" id="KW-1133">Transmembrane helix</keyword>
<feature type="transmembrane region" description="Helical" evidence="1">
    <location>
        <begin position="12"/>
        <end position="34"/>
    </location>
</feature>
<name>A0ABN6IV22_9CLOT</name>